<keyword evidence="3" id="KW-1185">Reference proteome</keyword>
<keyword evidence="1" id="KW-0472">Membrane</keyword>
<organism evidence="2 3">
    <name type="scientific">Diaminobutyricimonas aerilata</name>
    <dbReference type="NCBI Taxonomy" id="1162967"/>
    <lineage>
        <taxon>Bacteria</taxon>
        <taxon>Bacillati</taxon>
        <taxon>Actinomycetota</taxon>
        <taxon>Actinomycetes</taxon>
        <taxon>Micrococcales</taxon>
        <taxon>Microbacteriaceae</taxon>
        <taxon>Diaminobutyricimonas</taxon>
    </lineage>
</organism>
<dbReference type="Proteomes" id="UP000228758">
    <property type="component" value="Unassembled WGS sequence"/>
</dbReference>
<feature type="transmembrane region" description="Helical" evidence="1">
    <location>
        <begin position="160"/>
        <end position="179"/>
    </location>
</feature>
<accession>A0A2M9CHH7</accession>
<feature type="transmembrane region" description="Helical" evidence="1">
    <location>
        <begin position="86"/>
        <end position="110"/>
    </location>
</feature>
<dbReference type="EMBL" id="PGFF01000001">
    <property type="protein sequence ID" value="PJJ71371.1"/>
    <property type="molecule type" value="Genomic_DNA"/>
</dbReference>
<feature type="transmembrane region" description="Helical" evidence="1">
    <location>
        <begin position="122"/>
        <end position="148"/>
    </location>
</feature>
<gene>
    <name evidence="2" type="ORF">CLV46_0916</name>
</gene>
<comment type="caution">
    <text evidence="2">The sequence shown here is derived from an EMBL/GenBank/DDBJ whole genome shotgun (WGS) entry which is preliminary data.</text>
</comment>
<dbReference type="RefSeq" id="WP_100363676.1">
    <property type="nucleotide sequence ID" value="NZ_PGFF01000001.1"/>
</dbReference>
<sequence>MTASVVPTSFRSAARRAYSWHPPLMTLAAATVVLTVVALAGYLVDPRELVGVPLWEKPLKFAISTFLYAVTFAWLISLLTRGRRFAWLVGTVSAVGLVIELVVIVGLQVAGQTSHFNVSTPFAAAMWAVMATSIAVVWVAALVVAFALLRAPLGDPARSLAIRAGAFIGVIGMALAFLMTSPTAQQLADYQGIVGAHAVGVPDGGPGLPLLGWSTVAGDLRIPHFVGMHALQLLPLGLLALELLARRVTPLRSARVRRDLVAIATVAYLAVLGLLTWQALRGQSIVAPDTITAVVTAGLAAAVSAAVALVLAREVRRPAVDAEPAVPSPAPTPTAVG</sequence>
<feature type="transmembrane region" description="Helical" evidence="1">
    <location>
        <begin position="59"/>
        <end position="79"/>
    </location>
</feature>
<evidence type="ECO:0000313" key="3">
    <source>
        <dbReference type="Proteomes" id="UP000228758"/>
    </source>
</evidence>
<keyword evidence="1" id="KW-1133">Transmembrane helix</keyword>
<evidence type="ECO:0000256" key="1">
    <source>
        <dbReference type="SAM" id="Phobius"/>
    </source>
</evidence>
<proteinExistence type="predicted"/>
<keyword evidence="1" id="KW-0812">Transmembrane</keyword>
<reference evidence="2 3" key="1">
    <citation type="submission" date="2017-11" db="EMBL/GenBank/DDBJ databases">
        <title>Genomic Encyclopedia of Archaeal and Bacterial Type Strains, Phase II (KMG-II): From Individual Species to Whole Genera.</title>
        <authorList>
            <person name="Goeker M."/>
        </authorList>
    </citation>
    <scope>NUCLEOTIDE SEQUENCE [LARGE SCALE GENOMIC DNA]</scope>
    <source>
        <strain evidence="2 3">DSM 27393</strain>
    </source>
</reference>
<dbReference type="OrthoDB" id="343560at2"/>
<evidence type="ECO:0000313" key="2">
    <source>
        <dbReference type="EMBL" id="PJJ71371.1"/>
    </source>
</evidence>
<feature type="transmembrane region" description="Helical" evidence="1">
    <location>
        <begin position="291"/>
        <end position="312"/>
    </location>
</feature>
<feature type="transmembrane region" description="Helical" evidence="1">
    <location>
        <begin position="24"/>
        <end position="44"/>
    </location>
</feature>
<name>A0A2M9CHH7_9MICO</name>
<feature type="transmembrane region" description="Helical" evidence="1">
    <location>
        <begin position="260"/>
        <end position="279"/>
    </location>
</feature>
<dbReference type="AlphaFoldDB" id="A0A2M9CHH7"/>
<protein>
    <submittedName>
        <fullName evidence="2">Uncharacterized protein</fullName>
    </submittedName>
</protein>
<feature type="transmembrane region" description="Helical" evidence="1">
    <location>
        <begin position="230"/>
        <end position="248"/>
    </location>
</feature>